<feature type="coiled-coil region" evidence="1">
    <location>
        <begin position="17"/>
        <end position="58"/>
    </location>
</feature>
<name>A0A9Q1APV5_9SAUR</name>
<proteinExistence type="predicted"/>
<sequence length="109" mass="12981">MAVINPQKQTMQEMRDKKKIEETAEAAFEMAQKAQDRNRALEAEIKQLKLKVADQENRDWRQNLRLRFFKETDNEGNLKQIVLNWFQELCPNVEISMKDLDQVHHLGKK</sequence>
<organism evidence="2 3">
    <name type="scientific">Phrynocephalus forsythii</name>
    <dbReference type="NCBI Taxonomy" id="171643"/>
    <lineage>
        <taxon>Eukaryota</taxon>
        <taxon>Metazoa</taxon>
        <taxon>Chordata</taxon>
        <taxon>Craniata</taxon>
        <taxon>Vertebrata</taxon>
        <taxon>Euteleostomi</taxon>
        <taxon>Lepidosauria</taxon>
        <taxon>Squamata</taxon>
        <taxon>Bifurcata</taxon>
        <taxon>Unidentata</taxon>
        <taxon>Episquamata</taxon>
        <taxon>Toxicofera</taxon>
        <taxon>Iguania</taxon>
        <taxon>Acrodonta</taxon>
        <taxon>Agamidae</taxon>
        <taxon>Agaminae</taxon>
        <taxon>Phrynocephalus</taxon>
    </lineage>
</organism>
<accession>A0A9Q1APV5</accession>
<keyword evidence="3" id="KW-1185">Reference proteome</keyword>
<reference evidence="2" key="1">
    <citation type="journal article" date="2023" name="DNA Res.">
        <title>Chromosome-level genome assembly of Phrynocephalus forsythii using third-generation DNA sequencing and Hi-C analysis.</title>
        <authorList>
            <person name="Qi Y."/>
            <person name="Zhao W."/>
            <person name="Zhao Y."/>
            <person name="Niu C."/>
            <person name="Cao S."/>
            <person name="Zhang Y."/>
        </authorList>
    </citation>
    <scope>NUCLEOTIDE SEQUENCE</scope>
    <source>
        <tissue evidence="2">Muscle</tissue>
    </source>
</reference>
<protein>
    <submittedName>
        <fullName evidence="2">Uncharacterized protein</fullName>
    </submittedName>
</protein>
<dbReference type="AlphaFoldDB" id="A0A9Q1APV5"/>
<evidence type="ECO:0000313" key="2">
    <source>
        <dbReference type="EMBL" id="KAJ7303301.1"/>
    </source>
</evidence>
<evidence type="ECO:0000256" key="1">
    <source>
        <dbReference type="SAM" id="Coils"/>
    </source>
</evidence>
<gene>
    <name evidence="2" type="ORF">JRQ81_012242</name>
</gene>
<comment type="caution">
    <text evidence="2">The sequence shown here is derived from an EMBL/GenBank/DDBJ whole genome shotgun (WGS) entry which is preliminary data.</text>
</comment>
<dbReference type="Proteomes" id="UP001142489">
    <property type="component" value="Unassembled WGS sequence"/>
</dbReference>
<keyword evidence="1" id="KW-0175">Coiled coil</keyword>
<dbReference type="EMBL" id="JAPFRF010000024">
    <property type="protein sequence ID" value="KAJ7303301.1"/>
    <property type="molecule type" value="Genomic_DNA"/>
</dbReference>
<evidence type="ECO:0000313" key="3">
    <source>
        <dbReference type="Proteomes" id="UP001142489"/>
    </source>
</evidence>